<dbReference type="Pfam" id="PF13923">
    <property type="entry name" value="zf-C3HC4_2"/>
    <property type="match status" value="1"/>
</dbReference>
<evidence type="ECO:0000256" key="7">
    <source>
        <dbReference type="PROSITE-ProRule" id="PRU00175"/>
    </source>
</evidence>
<evidence type="ECO:0000256" key="6">
    <source>
        <dbReference type="ARBA" id="ARBA00022840"/>
    </source>
</evidence>
<dbReference type="eggNOG" id="KOG0298">
    <property type="taxonomic scope" value="Eukaryota"/>
</dbReference>
<dbReference type="InterPro" id="IPR001841">
    <property type="entry name" value="Znf_RING"/>
</dbReference>
<evidence type="ECO:0000256" key="4">
    <source>
        <dbReference type="ARBA" id="ARBA00022801"/>
    </source>
</evidence>
<proteinExistence type="predicted"/>
<dbReference type="SMART" id="SM00487">
    <property type="entry name" value="DEXDc"/>
    <property type="match status" value="1"/>
</dbReference>
<evidence type="ECO:0000313" key="12">
    <source>
        <dbReference type="Proteomes" id="UP000011958"/>
    </source>
</evidence>
<dbReference type="Pfam" id="PF00271">
    <property type="entry name" value="Helicase_C"/>
    <property type="match status" value="1"/>
</dbReference>
<feature type="domain" description="Helicase C-terminal" evidence="10">
    <location>
        <begin position="1172"/>
        <end position="1332"/>
    </location>
</feature>
<dbReference type="PROSITE" id="PS50089">
    <property type="entry name" value="ZF_RING_2"/>
    <property type="match status" value="1"/>
</dbReference>
<dbReference type="InterPro" id="IPR027417">
    <property type="entry name" value="P-loop_NTPase"/>
</dbReference>
<evidence type="ECO:0000256" key="5">
    <source>
        <dbReference type="ARBA" id="ARBA00022833"/>
    </source>
</evidence>
<dbReference type="PROSITE" id="PS51194">
    <property type="entry name" value="HELICASE_CTER"/>
    <property type="match status" value="1"/>
</dbReference>
<keyword evidence="3 7" id="KW-0863">Zinc-finger</keyword>
<dbReference type="PROSITE" id="PS00518">
    <property type="entry name" value="ZF_RING_1"/>
    <property type="match status" value="1"/>
</dbReference>
<dbReference type="GO" id="GO:0005524">
    <property type="term" value="F:ATP binding"/>
    <property type="evidence" value="ECO:0007669"/>
    <property type="project" value="InterPro"/>
</dbReference>
<dbReference type="InterPro" id="IPR017907">
    <property type="entry name" value="Znf_RING_CS"/>
</dbReference>
<feature type="domain" description="Helicase ATP-binding" evidence="9">
    <location>
        <begin position="296"/>
        <end position="496"/>
    </location>
</feature>
<dbReference type="GO" id="GO:0005634">
    <property type="term" value="C:nucleus"/>
    <property type="evidence" value="ECO:0007669"/>
    <property type="project" value="TreeGrafter"/>
</dbReference>
<dbReference type="InterPro" id="IPR001650">
    <property type="entry name" value="Helicase_C-like"/>
</dbReference>
<dbReference type="GO" id="GO:0008270">
    <property type="term" value="F:zinc ion binding"/>
    <property type="evidence" value="ECO:0007669"/>
    <property type="project" value="UniProtKB-KW"/>
</dbReference>
<dbReference type="InterPro" id="IPR013083">
    <property type="entry name" value="Znf_RING/FYVE/PHD"/>
</dbReference>
<dbReference type="SMART" id="SM00184">
    <property type="entry name" value="RING"/>
    <property type="match status" value="1"/>
</dbReference>
<reference evidence="12" key="1">
    <citation type="journal article" date="2016" name="Nat. Commun.">
        <title>Genome analysis of three Pneumocystis species reveals adaptation mechanisms to life exclusively in mammalian hosts.</title>
        <authorList>
            <person name="Ma L."/>
            <person name="Chen Z."/>
            <person name="Huang D.W."/>
            <person name="Kutty G."/>
            <person name="Ishihara M."/>
            <person name="Wang H."/>
            <person name="Abouelleil A."/>
            <person name="Bishop L."/>
            <person name="Davey E."/>
            <person name="Deng R."/>
            <person name="Deng X."/>
            <person name="Fan L."/>
            <person name="Fantoni G."/>
            <person name="Fitzgerald M."/>
            <person name="Gogineni E."/>
            <person name="Goldberg J.M."/>
            <person name="Handley G."/>
            <person name="Hu X."/>
            <person name="Huber C."/>
            <person name="Jiao X."/>
            <person name="Jones K."/>
            <person name="Levin J.Z."/>
            <person name="Liu Y."/>
            <person name="Macdonald P."/>
            <person name="Melnikov A."/>
            <person name="Raley C."/>
            <person name="Sassi M."/>
            <person name="Sherman B.T."/>
            <person name="Song X."/>
            <person name="Sykes S."/>
            <person name="Tran B."/>
            <person name="Walsh L."/>
            <person name="Xia Y."/>
            <person name="Yang J."/>
            <person name="Young S."/>
            <person name="Zeng Q."/>
            <person name="Zheng X."/>
            <person name="Stephens R."/>
            <person name="Nusbaum C."/>
            <person name="Birren B.W."/>
            <person name="Azadi P."/>
            <person name="Lempicki R.A."/>
            <person name="Cuomo C.A."/>
            <person name="Kovacs J.A."/>
        </authorList>
    </citation>
    <scope>NUCLEOTIDE SEQUENCE [LARGE SCALE GENOMIC DNA]</scope>
    <source>
        <strain evidence="12">B123</strain>
    </source>
</reference>
<keyword evidence="5" id="KW-0862">Zinc</keyword>
<dbReference type="InterPro" id="IPR052583">
    <property type="entry name" value="ATP-helicase/E3_Ub-Ligase"/>
</dbReference>
<protein>
    <recommendedName>
        <fullName evidence="13">RING-type domain-containing protein</fullName>
    </recommendedName>
</protein>
<evidence type="ECO:0000256" key="1">
    <source>
        <dbReference type="ARBA" id="ARBA00022723"/>
    </source>
</evidence>
<dbReference type="GO" id="GO:0000209">
    <property type="term" value="P:protein polyubiquitination"/>
    <property type="evidence" value="ECO:0007669"/>
    <property type="project" value="TreeGrafter"/>
</dbReference>
<dbReference type="InterPro" id="IPR000330">
    <property type="entry name" value="SNF2_N"/>
</dbReference>
<dbReference type="GeneID" id="19895663"/>
<keyword evidence="6" id="KW-0067">ATP-binding</keyword>
<comment type="caution">
    <text evidence="11">The sequence shown here is derived from an EMBL/GenBank/DDBJ whole genome shotgun (WGS) entry which is preliminary data.</text>
</comment>
<dbReference type="Pfam" id="PF00176">
    <property type="entry name" value="SNF2-rel_dom"/>
    <property type="match status" value="1"/>
</dbReference>
<dbReference type="CDD" id="cd18070">
    <property type="entry name" value="DEXQc_SHPRH"/>
    <property type="match status" value="1"/>
</dbReference>
<dbReference type="Gene3D" id="3.40.50.300">
    <property type="entry name" value="P-loop containing nucleotide triphosphate hydrolases"/>
    <property type="match status" value="1"/>
</dbReference>
<dbReference type="GO" id="GO:0061630">
    <property type="term" value="F:ubiquitin protein ligase activity"/>
    <property type="evidence" value="ECO:0007669"/>
    <property type="project" value="TreeGrafter"/>
</dbReference>
<organism evidence="11 12">
    <name type="scientific">Pneumocystis murina (strain B123)</name>
    <name type="common">Mouse pneumocystis pneumonia agent</name>
    <name type="synonym">Pneumocystis carinii f. sp. muris</name>
    <dbReference type="NCBI Taxonomy" id="1069680"/>
    <lineage>
        <taxon>Eukaryota</taxon>
        <taxon>Fungi</taxon>
        <taxon>Dikarya</taxon>
        <taxon>Ascomycota</taxon>
        <taxon>Taphrinomycotina</taxon>
        <taxon>Pneumocystomycetes</taxon>
        <taxon>Pneumocystaceae</taxon>
        <taxon>Pneumocystis</taxon>
    </lineage>
</organism>
<dbReference type="RefSeq" id="XP_007873947.1">
    <property type="nucleotide sequence ID" value="XM_007875756.1"/>
</dbReference>
<dbReference type="Gene3D" id="3.40.50.10810">
    <property type="entry name" value="Tandem AAA-ATPase domain"/>
    <property type="match status" value="1"/>
</dbReference>
<dbReference type="InterPro" id="IPR014001">
    <property type="entry name" value="Helicase_ATP-bd"/>
</dbReference>
<dbReference type="HOGENOM" id="CLU_001592_2_0_1"/>
<dbReference type="InterPro" id="IPR049730">
    <property type="entry name" value="SNF2/RAD54-like_C"/>
</dbReference>
<dbReference type="Gene3D" id="3.30.40.10">
    <property type="entry name" value="Zinc/RING finger domain, C3HC4 (zinc finger)"/>
    <property type="match status" value="1"/>
</dbReference>
<evidence type="ECO:0000313" key="11">
    <source>
        <dbReference type="EMBL" id="EMR09786.1"/>
    </source>
</evidence>
<keyword evidence="12" id="KW-1185">Reference proteome</keyword>
<evidence type="ECO:0008006" key="13">
    <source>
        <dbReference type="Google" id="ProtNLM"/>
    </source>
</evidence>
<keyword evidence="2" id="KW-0547">Nucleotide-binding</keyword>
<name>M7NRS1_PNEMU</name>
<dbReference type="InterPro" id="IPR059033">
    <property type="entry name" value="C144_05_dom"/>
</dbReference>
<dbReference type="VEuPathDB" id="FungiDB:PNEG_01969"/>
<accession>M7NRS1</accession>
<dbReference type="PANTHER" id="PTHR45865:SF1">
    <property type="entry name" value="E3 UBIQUITIN-PROTEIN LIGASE SHPRH"/>
    <property type="match status" value="1"/>
</dbReference>
<dbReference type="OrthoDB" id="5330228at2759"/>
<dbReference type="Pfam" id="PF26021">
    <property type="entry name" value="Ferritin_C144_05"/>
    <property type="match status" value="1"/>
</dbReference>
<dbReference type="PROSITE" id="PS51192">
    <property type="entry name" value="HELICASE_ATP_BIND_1"/>
    <property type="match status" value="1"/>
</dbReference>
<dbReference type="PANTHER" id="PTHR45865">
    <property type="entry name" value="E3 UBIQUITIN-PROTEIN LIGASE SHPRH FAMILY MEMBER"/>
    <property type="match status" value="1"/>
</dbReference>
<feature type="domain" description="RING-type" evidence="8">
    <location>
        <begin position="1070"/>
        <end position="1108"/>
    </location>
</feature>
<dbReference type="Proteomes" id="UP000011958">
    <property type="component" value="Unassembled WGS sequence"/>
</dbReference>
<evidence type="ECO:0000256" key="2">
    <source>
        <dbReference type="ARBA" id="ARBA00022741"/>
    </source>
</evidence>
<dbReference type="SUPFAM" id="SSF52540">
    <property type="entry name" value="P-loop containing nucleoside triphosphate hydrolases"/>
    <property type="match status" value="2"/>
</dbReference>
<evidence type="ECO:0000259" key="9">
    <source>
        <dbReference type="PROSITE" id="PS51192"/>
    </source>
</evidence>
<gene>
    <name evidence="11" type="ORF">PNEG_01969</name>
</gene>
<keyword evidence="4" id="KW-0378">Hydrolase</keyword>
<evidence type="ECO:0000259" key="8">
    <source>
        <dbReference type="PROSITE" id="PS50089"/>
    </source>
</evidence>
<dbReference type="EMBL" id="AFWA02000009">
    <property type="protein sequence ID" value="EMR09786.1"/>
    <property type="molecule type" value="Genomic_DNA"/>
</dbReference>
<evidence type="ECO:0000256" key="3">
    <source>
        <dbReference type="ARBA" id="ARBA00022771"/>
    </source>
</evidence>
<dbReference type="STRING" id="1069680.M7NRS1"/>
<dbReference type="CDD" id="cd18793">
    <property type="entry name" value="SF2_C_SNF"/>
    <property type="match status" value="1"/>
</dbReference>
<dbReference type="GO" id="GO:0006974">
    <property type="term" value="P:DNA damage response"/>
    <property type="evidence" value="ECO:0007669"/>
    <property type="project" value="TreeGrafter"/>
</dbReference>
<evidence type="ECO:0000259" key="10">
    <source>
        <dbReference type="PROSITE" id="PS51194"/>
    </source>
</evidence>
<dbReference type="GO" id="GO:0016787">
    <property type="term" value="F:hydrolase activity"/>
    <property type="evidence" value="ECO:0007669"/>
    <property type="project" value="UniProtKB-KW"/>
</dbReference>
<dbReference type="OMA" id="KAVFFCA"/>
<keyword evidence="1" id="KW-0479">Metal-binding</keyword>
<dbReference type="InterPro" id="IPR038718">
    <property type="entry name" value="SNF2-like_sf"/>
</dbReference>
<sequence length="1372" mass="160048">MLIISSDQQNFINTDAILRDVVKEDNNELASQKKQVESSEEAVLIRFKIKLEILSDELWENFVKEKRDLLKLVVSDILFILNESLLHLINYGSKSILAAYVCSEKDLEILLPIYELVFGIRSSENEPIYGKLIKHYFQTHETLRFIELENKWYFLIELCISMRYVNVFSIENLKMFQKRTRYGKSLISELMHYAFPSTLEIQDTINPSLFYDNVYGLPESKISSFISPDKLNTNLLPFQKKAVEWMLKREKCIPNTLDYGKDNIPPTWEASIDVDGKQIYYNKVYGIICSSIIDVKNTFTDIDGGILAEEMGLGKTVEVIALILKNEKKKISESEKVFDSYTESYVIASKTTLIITPISILQQWITEFSKLAPHLKVLHYVGLKNLSSNLSIKDLIEYDVIITSYNVLSFEIHHTKLMPERSLRYGKKYIPKLSPLVQIQFWRVCLDEAQMIETGVSNASLAALSIPRVHAWCITGTPVRNSLSDLYGLLLFLRFYPFNCNKIWKRLIDDPRNASAFVSLFKLITCRHTKKYIGDQVILPKQERIILLLDFTPIEEHNYSFLLKQALEEIGFNDQKNPASIDWNFNDFKDKMRHWLLRLRQTCCQMQVGTVNKMNLGGQLIMLSEALNVMLKKVNDTIDNDERSLYTLKFTIGRLYESKNKPQEALDIWLPILKIVQDKMELFEQEIEKIRQHSLIDSKNEIKNSIDTIDENTSTNYYSTEEKKTPIKSIQTHIRHWRSLAHRLTFFIATAYYQLGNKEKEDEYYSKAEQIRREILSETESKALFLMKKLSQRAENDDFITIPKLNLSEIINNIHSSHNKSLLDIIKKLNNQAEKINEWRQKIIKLSLCALVDHNENVTGEEYIKSLDIMEDAYQYLEALRSAIASRIETLNGEKSFLTIVETQSRLSSQQTQLRHQLTYITEELRPTPSLSLKSIIDDLHISKQINDTNIEGKKYRKIQNISNFETYRLPEILKNEIKITVKLEKEISDLSYLHNARIEYYRQLQIISDYVAELDEELLEPQNYAKKMKELDEKIKSYELTIHSNQGRLRYLKYLSKISSNKSEMDEICVICQNIFDFGILTECGHIFCKFCMMRWLTEHQTCPSCKTEIKETNYYNIVHNSSKTNNILKDPNIYSLNHQDSKKKYNEFNKMFLEIKNIKLKESYGVKVDMIVKHILWMRKGDSIGPKSVIFSQWKEMLDILHHAFTNNGIKFSRLDTVITKSKKKGNIENDPVARFKNDNSIEVFMLHARSQSAGLTLTNATNVFLCEPLVNIAIELQAISRIHRIGQNKQTFVWLYIIRGTIEEKIVKLTEKKRAQFAERYNNTSKNLYDNSNLNDLSEKELQKNINKLTDTTGEIIENNALLYLWGKQ</sequence>